<dbReference type="Pfam" id="PF01740">
    <property type="entry name" value="STAS"/>
    <property type="match status" value="1"/>
</dbReference>
<evidence type="ECO:0000313" key="6">
    <source>
        <dbReference type="Proteomes" id="UP000319210"/>
    </source>
</evidence>
<feature type="compositionally biased region" description="Gly residues" evidence="3">
    <location>
        <begin position="190"/>
        <end position="201"/>
    </location>
</feature>
<dbReference type="InterPro" id="IPR036513">
    <property type="entry name" value="STAS_dom_sf"/>
</dbReference>
<dbReference type="InterPro" id="IPR002645">
    <property type="entry name" value="STAS_dom"/>
</dbReference>
<dbReference type="PANTHER" id="PTHR33495">
    <property type="entry name" value="ANTI-SIGMA FACTOR ANTAGONIST TM_1081-RELATED-RELATED"/>
    <property type="match status" value="1"/>
</dbReference>
<keyword evidence="6" id="KW-1185">Reference proteome</keyword>
<dbReference type="RefSeq" id="WP_268932869.1">
    <property type="nucleotide sequence ID" value="NZ_BJMM01000014.1"/>
</dbReference>
<dbReference type="Gene3D" id="3.30.750.24">
    <property type="entry name" value="STAS domain"/>
    <property type="match status" value="1"/>
</dbReference>
<dbReference type="PANTHER" id="PTHR33495:SF2">
    <property type="entry name" value="ANTI-SIGMA FACTOR ANTAGONIST TM_1081-RELATED"/>
    <property type="match status" value="1"/>
</dbReference>
<dbReference type="GO" id="GO:0043856">
    <property type="term" value="F:anti-sigma factor antagonist activity"/>
    <property type="evidence" value="ECO:0007669"/>
    <property type="project" value="InterPro"/>
</dbReference>
<feature type="compositionally biased region" description="Low complexity" evidence="3">
    <location>
        <begin position="176"/>
        <end position="189"/>
    </location>
</feature>
<dbReference type="CDD" id="cd07043">
    <property type="entry name" value="STAS_anti-anti-sigma_factors"/>
    <property type="match status" value="1"/>
</dbReference>
<comment type="similarity">
    <text evidence="1 2">Belongs to the anti-sigma-factor antagonist family.</text>
</comment>
<proteinExistence type="inferred from homology"/>
<feature type="region of interest" description="Disordered" evidence="3">
    <location>
        <begin position="162"/>
        <end position="248"/>
    </location>
</feature>
<evidence type="ECO:0000256" key="1">
    <source>
        <dbReference type="ARBA" id="ARBA00009013"/>
    </source>
</evidence>
<organism evidence="5 6">
    <name type="scientific">Streptomyces cacaoi</name>
    <dbReference type="NCBI Taxonomy" id="1898"/>
    <lineage>
        <taxon>Bacteria</taxon>
        <taxon>Bacillati</taxon>
        <taxon>Actinomycetota</taxon>
        <taxon>Actinomycetes</taxon>
        <taxon>Kitasatosporales</taxon>
        <taxon>Streptomycetaceae</taxon>
        <taxon>Streptomyces</taxon>
    </lineage>
</organism>
<protein>
    <recommendedName>
        <fullName evidence="2">Anti-sigma factor antagonist</fullName>
    </recommendedName>
</protein>
<dbReference type="Proteomes" id="UP000319210">
    <property type="component" value="Unassembled WGS sequence"/>
</dbReference>
<gene>
    <name evidence="5" type="ORF">SCA03_32750</name>
</gene>
<feature type="domain" description="STAS" evidence="4">
    <location>
        <begin position="28"/>
        <end position="151"/>
    </location>
</feature>
<evidence type="ECO:0000259" key="4">
    <source>
        <dbReference type="PROSITE" id="PS50801"/>
    </source>
</evidence>
<sequence length="248" mass="24541">MAPMTGHLTAYGSAPCPSTPLLDHGPGGTVSSRTERGRVLVELHGEIDLAVVVAAEPRLRALTGPAGGASRGHLVADLRQVTFIDCSGLALLVDVRDRVLAGGGRFTLVCDDRRILRLLRITGLATVLAPVARIEDVQDEAATEDAAIESAAIEDAAIEDAAAEDGADSDSDSDSGSDAVSAAGTQAAGDGDGAGGAGADGGRADVRESAPVDVRADGTEGRVGSGGGGGMPGAAAVGPPDASKGRET</sequence>
<evidence type="ECO:0000256" key="3">
    <source>
        <dbReference type="SAM" id="MobiDB-lite"/>
    </source>
</evidence>
<dbReference type="PROSITE" id="PS50801">
    <property type="entry name" value="STAS"/>
    <property type="match status" value="1"/>
</dbReference>
<reference evidence="5 6" key="1">
    <citation type="submission" date="2019-06" db="EMBL/GenBank/DDBJ databases">
        <title>Whole genome shotgun sequence of Streptomyces cacaoi subsp. cacaoi NBRC 12748.</title>
        <authorList>
            <person name="Hosoyama A."/>
            <person name="Uohara A."/>
            <person name="Ohji S."/>
            <person name="Ichikawa N."/>
        </authorList>
    </citation>
    <scope>NUCLEOTIDE SEQUENCE [LARGE SCALE GENOMIC DNA]</scope>
    <source>
        <strain evidence="5 6">NBRC 12748</strain>
    </source>
</reference>
<dbReference type="NCBIfam" id="TIGR00377">
    <property type="entry name" value="ant_ant_sig"/>
    <property type="match status" value="1"/>
</dbReference>
<comment type="caution">
    <text evidence="5">The sequence shown here is derived from an EMBL/GenBank/DDBJ whole genome shotgun (WGS) entry which is preliminary data.</text>
</comment>
<dbReference type="EMBL" id="BJMM01000014">
    <property type="protein sequence ID" value="GEB50724.1"/>
    <property type="molecule type" value="Genomic_DNA"/>
</dbReference>
<accession>A0A4Y3QZ85</accession>
<feature type="compositionally biased region" description="Gly residues" evidence="3">
    <location>
        <begin position="221"/>
        <end position="232"/>
    </location>
</feature>
<feature type="compositionally biased region" description="Acidic residues" evidence="3">
    <location>
        <begin position="162"/>
        <end position="175"/>
    </location>
</feature>
<evidence type="ECO:0000256" key="2">
    <source>
        <dbReference type="RuleBase" id="RU003749"/>
    </source>
</evidence>
<name>A0A4Y3QZ85_STRCI</name>
<evidence type="ECO:0000313" key="5">
    <source>
        <dbReference type="EMBL" id="GEB50724.1"/>
    </source>
</evidence>
<feature type="compositionally biased region" description="Basic and acidic residues" evidence="3">
    <location>
        <begin position="202"/>
        <end position="220"/>
    </location>
</feature>
<dbReference type="InterPro" id="IPR003658">
    <property type="entry name" value="Anti-sigma_ant"/>
</dbReference>
<dbReference type="SUPFAM" id="SSF52091">
    <property type="entry name" value="SpoIIaa-like"/>
    <property type="match status" value="1"/>
</dbReference>
<dbReference type="AlphaFoldDB" id="A0A4Y3QZ85"/>